<evidence type="ECO:0000313" key="3">
    <source>
        <dbReference type="Proteomes" id="UP000005580"/>
    </source>
</evidence>
<reference evidence="2" key="1">
    <citation type="submission" date="2011-01" db="EMBL/GenBank/DDBJ databases">
        <authorList>
            <person name="Muzny D."/>
            <person name="Qin X."/>
            <person name="Buhay C."/>
            <person name="Dugan-Rocha S."/>
            <person name="Ding Y."/>
            <person name="Chen G."/>
            <person name="Hawes A."/>
            <person name="Holder M."/>
            <person name="Jhangiani S."/>
            <person name="Johnson A."/>
            <person name="Khan Z."/>
            <person name="Li Z."/>
            <person name="Liu W."/>
            <person name="Liu X."/>
            <person name="Perez L."/>
            <person name="Shen H."/>
            <person name="Wang Q."/>
            <person name="Watt J."/>
            <person name="Xi L."/>
            <person name="Xin Y."/>
            <person name="Zhou J."/>
            <person name="Deng J."/>
            <person name="Jiang H."/>
            <person name="Liu Y."/>
            <person name="Qu J."/>
            <person name="Song X.-Z."/>
            <person name="Zhang L."/>
            <person name="Villasana D."/>
            <person name="Johnson A."/>
            <person name="Liu J."/>
            <person name="Liyanage D."/>
            <person name="Lorensuhewa L."/>
            <person name="Robinson T."/>
            <person name="Song A."/>
            <person name="Song B.-B."/>
            <person name="Dinh H."/>
            <person name="Thornton R."/>
            <person name="Coyle M."/>
            <person name="Francisco L."/>
            <person name="Jackson L."/>
            <person name="Javaid M."/>
            <person name="Korchina V."/>
            <person name="Kovar C."/>
            <person name="Mata R."/>
            <person name="Mathew T."/>
            <person name="Ngo R."/>
            <person name="Nguyen L."/>
            <person name="Nguyen N."/>
            <person name="Okwuonu G."/>
            <person name="Ongeri F."/>
            <person name="Pham C."/>
            <person name="Simmons D."/>
            <person name="Wilczek-Boney K."/>
            <person name="Hale W."/>
            <person name="Jakkamsetti A."/>
            <person name="Pham P."/>
            <person name="Ruth R."/>
            <person name="San Lucas F."/>
            <person name="Warren J."/>
            <person name="Zhang J."/>
            <person name="Zhao Z."/>
            <person name="Zhou C."/>
            <person name="Zhu D."/>
            <person name="Lee S."/>
            <person name="Bess C."/>
            <person name="Blankenburg K."/>
            <person name="Forbes L."/>
            <person name="Fu Q."/>
            <person name="Gubbala S."/>
            <person name="Hirani K."/>
            <person name="Jayaseelan J.C."/>
            <person name="Lara F."/>
            <person name="Munidasa M."/>
            <person name="Palculict T."/>
            <person name="Patil S."/>
            <person name="Pu L.-L."/>
            <person name="Saada N."/>
            <person name="Tang L."/>
            <person name="Weissenberger G."/>
            <person name="Zhu Y."/>
            <person name="Hemphill L."/>
            <person name="Shang Y."/>
            <person name="Youmans B."/>
            <person name="Ayvaz T."/>
            <person name="Ross M."/>
            <person name="Santibanez J."/>
            <person name="Aqrawi P."/>
            <person name="Gross S."/>
            <person name="Joshi V."/>
            <person name="Fowler G."/>
            <person name="Nazareth L."/>
            <person name="Reid J."/>
            <person name="Worley K."/>
            <person name="Petrosino J."/>
            <person name="Highlander S."/>
            <person name="Gibbs R."/>
        </authorList>
    </citation>
    <scope>NUCLEOTIDE SEQUENCE [LARGE SCALE GENOMIC DNA]</scope>
    <source>
        <strain evidence="2">ATCC 33269</strain>
    </source>
</reference>
<protein>
    <submittedName>
        <fullName evidence="2">Uncharacterized protein</fullName>
    </submittedName>
</protein>
<sequence length="49" mass="6181">MKRNNKRLDDRGLFCVEQAILIKFLGVWFIGVMWAFWREYKFRNEVNRW</sequence>
<gene>
    <name evidence="2" type="ORF">HMPREF0663_11943</name>
</gene>
<dbReference type="AlphaFoldDB" id="E7RRZ2"/>
<feature type="transmembrane region" description="Helical" evidence="1">
    <location>
        <begin position="12"/>
        <end position="37"/>
    </location>
</feature>
<organism evidence="2 3">
    <name type="scientific">Hoylesella oralis ATCC 33269</name>
    <dbReference type="NCBI Taxonomy" id="873533"/>
    <lineage>
        <taxon>Bacteria</taxon>
        <taxon>Pseudomonadati</taxon>
        <taxon>Bacteroidota</taxon>
        <taxon>Bacteroidia</taxon>
        <taxon>Bacteroidales</taxon>
        <taxon>Prevotellaceae</taxon>
        <taxon>Hoylesella</taxon>
    </lineage>
</organism>
<keyword evidence="3" id="KW-1185">Reference proteome</keyword>
<name>E7RRZ2_9BACT</name>
<keyword evidence="1" id="KW-0472">Membrane</keyword>
<keyword evidence="1" id="KW-1133">Transmembrane helix</keyword>
<keyword evidence="1" id="KW-0812">Transmembrane</keyword>
<proteinExistence type="predicted"/>
<dbReference type="HOGENOM" id="CLU_3139238_0_0_10"/>
<dbReference type="EMBL" id="AEPE02000005">
    <property type="protein sequence ID" value="EFZ37030.1"/>
    <property type="molecule type" value="Genomic_DNA"/>
</dbReference>
<comment type="caution">
    <text evidence="2">The sequence shown here is derived from an EMBL/GenBank/DDBJ whole genome shotgun (WGS) entry which is preliminary data.</text>
</comment>
<dbReference type="Proteomes" id="UP000005580">
    <property type="component" value="Unassembled WGS sequence"/>
</dbReference>
<accession>E7RRZ2</accession>
<evidence type="ECO:0000256" key="1">
    <source>
        <dbReference type="SAM" id="Phobius"/>
    </source>
</evidence>
<evidence type="ECO:0000313" key="2">
    <source>
        <dbReference type="EMBL" id="EFZ37030.1"/>
    </source>
</evidence>